<feature type="region of interest" description="Disordered" evidence="8">
    <location>
        <begin position="1055"/>
        <end position="1121"/>
    </location>
</feature>
<evidence type="ECO:0000313" key="9">
    <source>
        <dbReference type="EMBL" id="CAK7892644.1"/>
    </source>
</evidence>
<feature type="region of interest" description="Disordered" evidence="8">
    <location>
        <begin position="344"/>
        <end position="371"/>
    </location>
</feature>
<feature type="compositionally biased region" description="Acidic residues" evidence="8">
    <location>
        <begin position="593"/>
        <end position="650"/>
    </location>
</feature>
<feature type="compositionally biased region" description="Basic and acidic residues" evidence="8">
    <location>
        <begin position="580"/>
        <end position="592"/>
    </location>
</feature>
<feature type="compositionally biased region" description="Acidic residues" evidence="8">
    <location>
        <begin position="351"/>
        <end position="371"/>
    </location>
</feature>
<feature type="region of interest" description="Disordered" evidence="8">
    <location>
        <begin position="999"/>
        <end position="1029"/>
    </location>
</feature>
<organism evidence="9 10">
    <name type="scientific">[Candida] anglica</name>
    <dbReference type="NCBI Taxonomy" id="148631"/>
    <lineage>
        <taxon>Eukaryota</taxon>
        <taxon>Fungi</taxon>
        <taxon>Dikarya</taxon>
        <taxon>Ascomycota</taxon>
        <taxon>Saccharomycotina</taxon>
        <taxon>Pichiomycetes</taxon>
        <taxon>Debaryomycetaceae</taxon>
        <taxon>Kurtzmaniella</taxon>
    </lineage>
</organism>
<dbReference type="PANTHER" id="PTHR15073">
    <property type="entry name" value="MICROTUBULE-ASSOCIATED PROTEIN"/>
    <property type="match status" value="1"/>
</dbReference>
<keyword evidence="4 7" id="KW-0963">Cytoplasm</keyword>
<keyword evidence="10" id="KW-1185">Reference proteome</keyword>
<feature type="region of interest" description="Disordered" evidence="8">
    <location>
        <begin position="1"/>
        <end position="79"/>
    </location>
</feature>
<evidence type="ECO:0000256" key="3">
    <source>
        <dbReference type="ARBA" id="ARBA00020733"/>
    </source>
</evidence>
<feature type="compositionally biased region" description="Basic residues" evidence="8">
    <location>
        <begin position="222"/>
        <end position="242"/>
    </location>
</feature>
<keyword evidence="5 7" id="KW-0346">Stress response</keyword>
<comment type="similarity">
    <text evidence="2 7">Belongs to the NST1 family.</text>
</comment>
<keyword evidence="6 7" id="KW-0175">Coiled coil</keyword>
<feature type="compositionally biased region" description="Basic residues" evidence="8">
    <location>
        <begin position="47"/>
        <end position="57"/>
    </location>
</feature>
<evidence type="ECO:0000256" key="6">
    <source>
        <dbReference type="ARBA" id="ARBA00023054"/>
    </source>
</evidence>
<evidence type="ECO:0000313" key="10">
    <source>
        <dbReference type="Proteomes" id="UP001497600"/>
    </source>
</evidence>
<feature type="compositionally biased region" description="Polar residues" evidence="8">
    <location>
        <begin position="1059"/>
        <end position="1082"/>
    </location>
</feature>
<feature type="region of interest" description="Disordered" evidence="8">
    <location>
        <begin position="108"/>
        <end position="130"/>
    </location>
</feature>
<feature type="compositionally biased region" description="Basic and acidic residues" evidence="8">
    <location>
        <begin position="694"/>
        <end position="715"/>
    </location>
</feature>
<feature type="compositionally biased region" description="Low complexity" evidence="8">
    <location>
        <begin position="206"/>
        <end position="221"/>
    </location>
</feature>
<dbReference type="Proteomes" id="UP001497600">
    <property type="component" value="Chromosome A"/>
</dbReference>
<dbReference type="InterPro" id="IPR051483">
    <property type="entry name" value="MAP7_domain-containing"/>
</dbReference>
<gene>
    <name evidence="9" type="primary">NST1</name>
    <name evidence="9" type="ORF">CAAN4_A03818</name>
</gene>
<dbReference type="EMBL" id="OZ004253">
    <property type="protein sequence ID" value="CAK7892644.1"/>
    <property type="molecule type" value="Genomic_DNA"/>
</dbReference>
<evidence type="ECO:0000256" key="2">
    <source>
        <dbReference type="ARBA" id="ARBA00007112"/>
    </source>
</evidence>
<comment type="function">
    <text evidence="7">May act as a negative regulator of salt tolerance.</text>
</comment>
<accession>A0ABP0E612</accession>
<evidence type="ECO:0000256" key="8">
    <source>
        <dbReference type="SAM" id="MobiDB-lite"/>
    </source>
</evidence>
<feature type="region of interest" description="Disordered" evidence="8">
    <location>
        <begin position="580"/>
        <end position="652"/>
    </location>
</feature>
<evidence type="ECO:0000256" key="7">
    <source>
        <dbReference type="RuleBase" id="RU049441"/>
    </source>
</evidence>
<feature type="region of interest" description="Disordered" evidence="8">
    <location>
        <begin position="206"/>
        <end position="246"/>
    </location>
</feature>
<dbReference type="Pfam" id="PF13945">
    <property type="entry name" value="NST1"/>
    <property type="match status" value="2"/>
</dbReference>
<feature type="compositionally biased region" description="Low complexity" evidence="8">
    <location>
        <begin position="58"/>
        <end position="72"/>
    </location>
</feature>
<dbReference type="PANTHER" id="PTHR15073:SF1">
    <property type="entry name" value="RETICULOCYTE-BINDING PROTEIN HOMOLOG 2A"/>
    <property type="match status" value="1"/>
</dbReference>
<evidence type="ECO:0000256" key="4">
    <source>
        <dbReference type="ARBA" id="ARBA00022490"/>
    </source>
</evidence>
<feature type="region of interest" description="Disordered" evidence="8">
    <location>
        <begin position="694"/>
        <end position="832"/>
    </location>
</feature>
<feature type="compositionally biased region" description="Basic and acidic residues" evidence="8">
    <location>
        <begin position="724"/>
        <end position="832"/>
    </location>
</feature>
<name>A0ABP0E612_9ASCO</name>
<evidence type="ECO:0000256" key="5">
    <source>
        <dbReference type="ARBA" id="ARBA00023016"/>
    </source>
</evidence>
<comment type="subcellular location">
    <subcellularLocation>
        <location evidence="1 7">Cytoplasm</location>
    </subcellularLocation>
</comment>
<reference evidence="9 10" key="1">
    <citation type="submission" date="2024-01" db="EMBL/GenBank/DDBJ databases">
        <authorList>
            <consortium name="Genoscope - CEA"/>
            <person name="William W."/>
        </authorList>
    </citation>
    <scope>NUCLEOTIDE SEQUENCE [LARGE SCALE GENOMIC DNA]</scope>
    <source>
        <strain evidence="9 10">29B2s-10</strain>
    </source>
</reference>
<feature type="compositionally biased region" description="Polar residues" evidence="8">
    <location>
        <begin position="999"/>
        <end position="1016"/>
    </location>
</feature>
<proteinExistence type="inferred from homology"/>
<evidence type="ECO:0000256" key="1">
    <source>
        <dbReference type="ARBA" id="ARBA00004496"/>
    </source>
</evidence>
<protein>
    <recommendedName>
        <fullName evidence="3 7">Stress response protein NST1</fullName>
    </recommendedName>
</protein>
<sequence>MTGMTASTVREDEVPESFTNGKSVHFTYTEPTAEDQYATGPQESSKSKKKKKKKKHSGTGSAAVAGVSGSSSPQIHIPSLQQLSHATLNRPEDDYPTSRVIKQGPNGDVIVESLDDSPLPPPPPPILQHHVDQHKSSYHDGRCNPLGCSHGTPHPNPANIWDNSTLEEQENLKSFWESLDEQSKLELVKIDKDSIMEIFKNESRNAAANSNSTTNVTGNGHHQTHHHHSHGNSHHGHHHNQPHSHNGNPNCSCPFCGRKSNIIEDELESIYDNHFDDIIDFIHEVRDINDLNALPGLLFGGFHMLEEEHKLQRRQQRHGLNQVPSYEEPIIDDDEQRQTHELLHKQQQEEEHQDDYVEVGGEDEDEDEEGDDEVMVVEEEISNDPTKQNVHEQNIEVISKGDIKGVESHQTESKDGEAVNSISNDIPSEESLEKVLDPKLFKALESIDFEKFADDISKSERSADLLEKVSSVRDIIKQLNMAEKVEIEKGIALLKSMGKLFTEPKNNIVPPVTPTDQLSRGLSNFADDLLKNDGRSFIEMMETLSESRSAREDLLRNGHEPIWIDEDDKGQMRELVEDVVKVGTNGDKRPEDGADLEEDEDEEDDDEYDDDDGDNEDDEYEDEDDGDGFEIEEDDGHQEGPSDTESEISEEEKMQEIRRLFLIQVIKLFQERLKNAYKEKLSQDRTRKLIEELEAEENAKKEREMKKLKQKEKAKEKKRLQQLAKEEAQRKKEEEEREREEELKRKQEMLKAEQKKRKEESRLKREEEKKKRIEEAKRKEAEQQKRVEIQRKKEEDARKLKEERKKKAEDARLMKENEKKQKEMLKKQKDEEMKLEQMKAQLEAESILKEQAAVLEKEILQDEPISIDQPVQTPPAQSAPIEDVRSPPAATNHLLEQLYQAKPRASSQVFGGIYDSNIPVMNSPAASHVSNNALLNNTGLTNSGLNGFDHSMSSITAPTSGTSSSTNPSNDFQLFGSTNPMSSFLSSSIPSLDTLGSNTYANTPNMSQQINNWNTPQPAPRNGSIWGSIGDSTAVASPLGSTSNLNSGLWNSSGLSPSTVHQVPTVTSNTSVGPHSTLQTVPTPAVGPPPQSQTPQSHHHHHQNHQAQQAPIPTPLQTPGTRSEIDMIQAGAFQAFQYLQNNQQLEFGVAPSIKLFQTTKSFIGKPGLTLNQFLISCRNSTGMYHFDYIYDDMGTVTHIKVITGGSGISTHPSQQIHSSLQSTHLGTEGMISGFNDLNPFSNSLSGGNRGLWN</sequence>
<dbReference type="InterPro" id="IPR025279">
    <property type="entry name" value="NST1"/>
</dbReference>